<dbReference type="AlphaFoldDB" id="A0A645FKX9"/>
<accession>A0A645FKX9</accession>
<evidence type="ECO:0000313" key="1">
    <source>
        <dbReference type="EMBL" id="MPN15055.1"/>
    </source>
</evidence>
<comment type="caution">
    <text evidence="1">The sequence shown here is derived from an EMBL/GenBank/DDBJ whole genome shotgun (WGS) entry which is preliminary data.</text>
</comment>
<reference evidence="1" key="1">
    <citation type="submission" date="2019-08" db="EMBL/GenBank/DDBJ databases">
        <authorList>
            <person name="Kucharzyk K."/>
            <person name="Murdoch R.W."/>
            <person name="Higgins S."/>
            <person name="Loffler F."/>
        </authorList>
    </citation>
    <scope>NUCLEOTIDE SEQUENCE</scope>
</reference>
<name>A0A645FKX9_9ZZZZ</name>
<proteinExistence type="predicted"/>
<organism evidence="1">
    <name type="scientific">bioreactor metagenome</name>
    <dbReference type="NCBI Taxonomy" id="1076179"/>
    <lineage>
        <taxon>unclassified sequences</taxon>
        <taxon>metagenomes</taxon>
        <taxon>ecological metagenomes</taxon>
    </lineage>
</organism>
<protein>
    <submittedName>
        <fullName evidence="1">Uncharacterized protein</fullName>
    </submittedName>
</protein>
<dbReference type="EMBL" id="VSSQ01061760">
    <property type="protein sequence ID" value="MPN15055.1"/>
    <property type="molecule type" value="Genomic_DNA"/>
</dbReference>
<gene>
    <name evidence="1" type="ORF">SDC9_162384</name>
</gene>
<sequence>MPESMEIEADVRLGGIYAVLVNRRLLRLRRGFLILGCGRFLRCLRHAARGFIQRNKPAARLLGQHRALHGCGLLPRKPERAQHSQNNDDNRNGTLFHADISFRLFACETADRPD</sequence>